<keyword evidence="1" id="KW-0732">Signal</keyword>
<gene>
    <name evidence="2" type="ORF">VB264_19440</name>
</gene>
<dbReference type="InterPro" id="IPR036116">
    <property type="entry name" value="FN3_sf"/>
</dbReference>
<dbReference type="Proteomes" id="UP001304671">
    <property type="component" value="Unassembled WGS sequence"/>
</dbReference>
<name>A0ABU5QSB3_9BACT</name>
<dbReference type="Gene3D" id="2.60.40.4070">
    <property type="match status" value="1"/>
</dbReference>
<dbReference type="InterPro" id="IPR026341">
    <property type="entry name" value="T9SS_type_B"/>
</dbReference>
<dbReference type="SUPFAM" id="SSF49265">
    <property type="entry name" value="Fibronectin type III"/>
    <property type="match status" value="1"/>
</dbReference>
<feature type="chain" id="PRO_5045451481" evidence="1">
    <location>
        <begin position="28"/>
        <end position="747"/>
    </location>
</feature>
<dbReference type="EMBL" id="JAYFUL010000041">
    <property type="protein sequence ID" value="MEA5259981.1"/>
    <property type="molecule type" value="Genomic_DNA"/>
</dbReference>
<dbReference type="NCBIfam" id="TIGR04131">
    <property type="entry name" value="Bac_Flav_CTERM"/>
    <property type="match status" value="1"/>
</dbReference>
<protein>
    <submittedName>
        <fullName evidence="2">Gliding motility-associated C-terminal domain-containing protein</fullName>
    </submittedName>
</protein>
<feature type="signal peptide" evidence="1">
    <location>
        <begin position="1"/>
        <end position="27"/>
    </location>
</feature>
<evidence type="ECO:0000256" key="1">
    <source>
        <dbReference type="SAM" id="SignalP"/>
    </source>
</evidence>
<proteinExistence type="predicted"/>
<dbReference type="RefSeq" id="WP_323252076.1">
    <property type="nucleotide sequence ID" value="NZ_JAYFUL010000041.1"/>
</dbReference>
<dbReference type="Pfam" id="PF13585">
    <property type="entry name" value="CHU_C"/>
    <property type="match status" value="1"/>
</dbReference>
<sequence>MNRIFNKSAKILIALILLTKMTINTYAQCKNKAEPPGTVSGQFSINGTKVQVVGDGDGNSTASNNIPVKICEGETITLKNTISATSTTGVNYWLMPATQYNALTAPPSTPNTANASYMTISGDASIPVNTSSSWYTGPGIYVITQGDNSGNGTSNDYHHACQVIEVIKPSTPVITYSVCNATLIRLKLEADPNNNYDEYEVKFSSTSSLFNPTFREKPTSYPHTVSSGPFPDQSDRIITIKGQSKTGSCPAPVYTSPPISMTGTMINRPLITAIAGTAIAKEYKMTVLAQTTIQRKVYIRDPLTTSTYDYTNPLLTYTSTATTLFDDVTVTVPNQDRQYCFRTEALDAVCPATIFNPANLSNEEVCTTPAKVAVINNEVQASWLRALTNITGGVFADYRVERVNANGTIDKVFPPISNISTLTLTDPDVVCGKDYIYRVITNYGQKSTSQLLNIQATSTKSLTKIANVFADVEATAKTITIKGTFTTGTGEPSPSDMVEYRYYKSTSLNGAYQLLQSTSPAVNSIKDNNVSIDDQSYCYYMTWKDLCNKESDPSQKVCSILVSSSVSEIDWTPQSSFSLATDYYRVNKVNPNTGITLKTLADNLKNIYSYNTIGLPDSEGQEIFLQIEAKPISGGITQNTHSNIVRIYRPSLLLNPDAFTPNNDGVNDKFIIYGRFIQKLKMTIYDRWGSVVFYDETNSFPSNSQIGWDGFLKNGEKALQGMYIYKLEVEDTTGQVINKEGTLFLTY</sequence>
<accession>A0ABU5QSB3</accession>
<evidence type="ECO:0000313" key="3">
    <source>
        <dbReference type="Proteomes" id="UP001304671"/>
    </source>
</evidence>
<keyword evidence="3" id="KW-1185">Reference proteome</keyword>
<evidence type="ECO:0000313" key="2">
    <source>
        <dbReference type="EMBL" id="MEA5259981.1"/>
    </source>
</evidence>
<organism evidence="2 3">
    <name type="scientific">Arcicella aquatica</name>
    <dbReference type="NCBI Taxonomy" id="217141"/>
    <lineage>
        <taxon>Bacteria</taxon>
        <taxon>Pseudomonadati</taxon>
        <taxon>Bacteroidota</taxon>
        <taxon>Cytophagia</taxon>
        <taxon>Cytophagales</taxon>
        <taxon>Flectobacillaceae</taxon>
        <taxon>Arcicella</taxon>
    </lineage>
</organism>
<reference evidence="2 3" key="1">
    <citation type="submission" date="2023-12" db="EMBL/GenBank/DDBJ databases">
        <title>Novel species of the genus Arcicella isolated from rivers.</title>
        <authorList>
            <person name="Lu H."/>
        </authorList>
    </citation>
    <scope>NUCLEOTIDE SEQUENCE [LARGE SCALE GENOMIC DNA]</scope>
    <source>
        <strain evidence="2 3">LMG 21963</strain>
    </source>
</reference>
<comment type="caution">
    <text evidence="2">The sequence shown here is derived from an EMBL/GenBank/DDBJ whole genome shotgun (WGS) entry which is preliminary data.</text>
</comment>